<evidence type="ECO:0000313" key="1">
    <source>
        <dbReference type="EMBL" id="SDL77676.1"/>
    </source>
</evidence>
<dbReference type="RefSeq" id="WP_092068552.1">
    <property type="nucleotide sequence ID" value="NZ_FNHB01000001.1"/>
</dbReference>
<sequence>MLTRRQRHRRKFAYQKVVLFSLIVGLSGCLAVWACSDWSESAVTVSSSGSGQENPQAASWLPEWRDILFSGIPGLANTVKKPPVVKVKPEVTVRSVMHGLVLFFTEIDVNDMRSVLKAEIPVLAVIPAGQPTVSAMTVPNFPKFDPASMLPKGKPLVGIYHTHTAESFIPSSGAAHKPGGQIGDIVDVGGALARKLESLGIPAIQSKNIHDYPSFMKAYGVSEATVQQMLAENPSIQIIFDIHRDAGKREDHTVTVNGVPAAKLTIVVATGQPDLPQPTWQQNHAFAKLIEAKLTQYYPGLSKGILLVEWRYNQHLHPRSLLLEVGCQENSMEEVERSMEFFGEILAQIIAESN</sequence>
<dbReference type="AlphaFoldDB" id="A0A1G9MTP1"/>
<name>A0A1G9MTP1_9FIRM</name>
<reference evidence="1 2" key="1">
    <citation type="submission" date="2016-10" db="EMBL/GenBank/DDBJ databases">
        <authorList>
            <person name="de Groot N.N."/>
        </authorList>
    </citation>
    <scope>NUCLEOTIDE SEQUENCE [LARGE SCALE GENOMIC DNA]</scope>
    <source>
        <strain evidence="1 2">DSM 1736</strain>
    </source>
</reference>
<dbReference type="NCBIfam" id="TIGR02867">
    <property type="entry name" value="spore_II_P"/>
    <property type="match status" value="1"/>
</dbReference>
<keyword evidence="2" id="KW-1185">Reference proteome</keyword>
<dbReference type="STRING" id="146817.SAMN04488502_101799"/>
<dbReference type="InterPro" id="IPR010897">
    <property type="entry name" value="Spore_II_P"/>
</dbReference>
<dbReference type="PROSITE" id="PS51257">
    <property type="entry name" value="PROKAR_LIPOPROTEIN"/>
    <property type="match status" value="1"/>
</dbReference>
<dbReference type="Proteomes" id="UP000214880">
    <property type="component" value="Unassembled WGS sequence"/>
</dbReference>
<organism evidence="1 2">
    <name type="scientific">Dendrosporobacter quercicolus</name>
    <dbReference type="NCBI Taxonomy" id="146817"/>
    <lineage>
        <taxon>Bacteria</taxon>
        <taxon>Bacillati</taxon>
        <taxon>Bacillota</taxon>
        <taxon>Negativicutes</taxon>
        <taxon>Selenomonadales</taxon>
        <taxon>Sporomusaceae</taxon>
        <taxon>Dendrosporobacter</taxon>
    </lineage>
</organism>
<evidence type="ECO:0000313" key="2">
    <source>
        <dbReference type="Proteomes" id="UP000214880"/>
    </source>
</evidence>
<accession>A0A1G9MTP1</accession>
<proteinExistence type="predicted"/>
<dbReference type="OrthoDB" id="1633470at2"/>
<dbReference type="EMBL" id="FNHB01000001">
    <property type="protein sequence ID" value="SDL77676.1"/>
    <property type="molecule type" value="Genomic_DNA"/>
</dbReference>
<gene>
    <name evidence="1" type="ORF">SAMN04488502_101799</name>
</gene>
<dbReference type="Pfam" id="PF07454">
    <property type="entry name" value="SpoIIP"/>
    <property type="match status" value="1"/>
</dbReference>
<protein>
    <submittedName>
        <fullName evidence="1">Stage II sporulation protein P</fullName>
    </submittedName>
</protein>